<evidence type="ECO:0000256" key="2">
    <source>
        <dbReference type="SAM" id="MobiDB-lite"/>
    </source>
</evidence>
<dbReference type="EMBL" id="KV407456">
    <property type="protein sequence ID" value="KZF24189.1"/>
    <property type="molecule type" value="Genomic_DNA"/>
</dbReference>
<evidence type="ECO:0000256" key="1">
    <source>
        <dbReference type="ARBA" id="ARBA00006860"/>
    </source>
</evidence>
<dbReference type="InParanoid" id="A0A165I0J3"/>
<feature type="transmembrane region" description="Helical" evidence="3">
    <location>
        <begin position="26"/>
        <end position="45"/>
    </location>
</feature>
<keyword evidence="5" id="KW-1185">Reference proteome</keyword>
<keyword evidence="3" id="KW-0472">Membrane</keyword>
<comment type="similarity">
    <text evidence="1">Belongs to the nematode receptor-like protein srb family.</text>
</comment>
<dbReference type="AlphaFoldDB" id="A0A165I0J3"/>
<dbReference type="GO" id="GO:0004888">
    <property type="term" value="F:transmembrane signaling receptor activity"/>
    <property type="evidence" value="ECO:0007669"/>
    <property type="project" value="InterPro"/>
</dbReference>
<dbReference type="GO" id="GO:0016020">
    <property type="term" value="C:membrane"/>
    <property type="evidence" value="ECO:0007669"/>
    <property type="project" value="InterPro"/>
</dbReference>
<proteinExistence type="inferred from homology"/>
<evidence type="ECO:0000256" key="3">
    <source>
        <dbReference type="SAM" id="Phobius"/>
    </source>
</evidence>
<protein>
    <submittedName>
        <fullName evidence="4">Uncharacterized protein</fullName>
    </submittedName>
</protein>
<dbReference type="Pfam" id="PF02175">
    <property type="entry name" value="7TM_GPCR_Srb"/>
    <property type="match status" value="1"/>
</dbReference>
<gene>
    <name evidence="4" type="ORF">L228DRAFT_91398</name>
</gene>
<evidence type="ECO:0000313" key="4">
    <source>
        <dbReference type="EMBL" id="KZF24189.1"/>
    </source>
</evidence>
<feature type="region of interest" description="Disordered" evidence="2">
    <location>
        <begin position="124"/>
        <end position="143"/>
    </location>
</feature>
<dbReference type="GeneID" id="28902099"/>
<reference evidence="4 5" key="1">
    <citation type="journal article" date="2016" name="Fungal Biol.">
        <title>The genome of Xylona heveae provides a window into fungal endophytism.</title>
        <authorList>
            <person name="Gazis R."/>
            <person name="Kuo A."/>
            <person name="Riley R."/>
            <person name="LaButti K."/>
            <person name="Lipzen A."/>
            <person name="Lin J."/>
            <person name="Amirebrahimi M."/>
            <person name="Hesse C.N."/>
            <person name="Spatafora J.W."/>
            <person name="Henrissat B."/>
            <person name="Hainaut M."/>
            <person name="Grigoriev I.V."/>
            <person name="Hibbett D.S."/>
        </authorList>
    </citation>
    <scope>NUCLEOTIDE SEQUENCE [LARGE SCALE GENOMIC DNA]</scope>
    <source>
        <strain evidence="4 5">TC161</strain>
    </source>
</reference>
<keyword evidence="3" id="KW-1133">Transmembrane helix</keyword>
<keyword evidence="3" id="KW-0812">Transmembrane</keyword>
<evidence type="ECO:0000313" key="5">
    <source>
        <dbReference type="Proteomes" id="UP000076632"/>
    </source>
</evidence>
<accession>A0A165I0J3</accession>
<dbReference type="Proteomes" id="UP000076632">
    <property type="component" value="Unassembled WGS sequence"/>
</dbReference>
<dbReference type="InterPro" id="IPR002184">
    <property type="entry name" value="7TM_GPCR_serpentine_rcpt_Srb"/>
</dbReference>
<organism evidence="4 5">
    <name type="scientific">Xylona heveae (strain CBS 132557 / TC161)</name>
    <dbReference type="NCBI Taxonomy" id="1328760"/>
    <lineage>
        <taxon>Eukaryota</taxon>
        <taxon>Fungi</taxon>
        <taxon>Dikarya</taxon>
        <taxon>Ascomycota</taxon>
        <taxon>Pezizomycotina</taxon>
        <taxon>Xylonomycetes</taxon>
        <taxon>Xylonales</taxon>
        <taxon>Xylonaceae</taxon>
        <taxon>Xylona</taxon>
    </lineage>
</organism>
<dbReference type="RefSeq" id="XP_018189744.1">
    <property type="nucleotide sequence ID" value="XM_018336962.1"/>
</dbReference>
<sequence>MYSHSREECRLSYQATTFWGGVTLTVSYYCGSSFFTLPVILCFGYKFHLILPFSIASHQDSITSKSLLKHNCHTLSLHILSLNTPSLLQGKKCPTTATASLLFILHHQDLLSALPTLRIALPARPTPRHTESQQSTLHIPHHRDRLEITTSPAPCLN</sequence>
<name>A0A165I0J3_XYLHT</name>